<evidence type="ECO:0000313" key="3">
    <source>
        <dbReference type="EMBL" id="KAH0621530.1"/>
    </source>
</evidence>
<accession>A0ABQ7SWA1</accession>
<dbReference type="InterPro" id="IPR035979">
    <property type="entry name" value="RBD_domain_sf"/>
</dbReference>
<proteinExistence type="predicted"/>
<keyword evidence="1" id="KW-0694">RNA-binding</keyword>
<dbReference type="SUPFAM" id="SSF54928">
    <property type="entry name" value="RNA-binding domain, RBD"/>
    <property type="match status" value="1"/>
</dbReference>
<sequence>MATRRGAPLPTWWSRKSRFPYESFDHPPQSRLFLVLEEKVMTPEVWLRLSSFGPIDDFWPQMDKRTLEPTGAVFVKFARSSDASRALQEMRSLSGWEPGVLQVWLAQSRATRKSRNLNLELFAQIHARVPKTCTEKSVRDVFKVYGDIVSCTIERNKTFGECQVLACIKFSKASEAALAIEQCDKSKR</sequence>
<dbReference type="InterPro" id="IPR052462">
    <property type="entry name" value="SLIRP/GR-RBP-like"/>
</dbReference>
<dbReference type="Gene3D" id="3.30.70.330">
    <property type="match status" value="2"/>
</dbReference>
<feature type="domain" description="RRM" evidence="2">
    <location>
        <begin position="129"/>
        <end position="186"/>
    </location>
</feature>
<dbReference type="PANTHER" id="PTHR48027">
    <property type="entry name" value="HETEROGENEOUS NUCLEAR RIBONUCLEOPROTEIN 87F-RELATED"/>
    <property type="match status" value="1"/>
</dbReference>
<dbReference type="Pfam" id="PF00076">
    <property type="entry name" value="RRM_1"/>
    <property type="match status" value="1"/>
</dbReference>
<dbReference type="Proteomes" id="UP000826234">
    <property type="component" value="Unassembled WGS sequence"/>
</dbReference>
<name>A0ABQ7SWA1_PHRPL</name>
<dbReference type="InterPro" id="IPR012677">
    <property type="entry name" value="Nucleotide-bd_a/b_plait_sf"/>
</dbReference>
<evidence type="ECO:0000259" key="2">
    <source>
        <dbReference type="Pfam" id="PF00076"/>
    </source>
</evidence>
<gene>
    <name evidence="3" type="ORF">JD844_022920</name>
</gene>
<reference evidence="3 4" key="1">
    <citation type="journal article" date="2022" name="Gigascience">
        <title>A chromosome-level genome assembly and annotation of the desert horned lizard, Phrynosoma platyrhinos, provides insight into chromosomal rearrangements among reptiles.</title>
        <authorList>
            <person name="Koochekian N."/>
            <person name="Ascanio A."/>
            <person name="Farleigh K."/>
            <person name="Card D.C."/>
            <person name="Schield D.R."/>
            <person name="Castoe T.A."/>
            <person name="Jezkova T."/>
        </authorList>
    </citation>
    <scope>NUCLEOTIDE SEQUENCE [LARGE SCALE GENOMIC DNA]</scope>
    <source>
        <strain evidence="3">NK-2021</strain>
    </source>
</reference>
<evidence type="ECO:0000313" key="4">
    <source>
        <dbReference type="Proteomes" id="UP000826234"/>
    </source>
</evidence>
<evidence type="ECO:0000256" key="1">
    <source>
        <dbReference type="ARBA" id="ARBA00022884"/>
    </source>
</evidence>
<dbReference type="InterPro" id="IPR000504">
    <property type="entry name" value="RRM_dom"/>
</dbReference>
<organism evidence="3 4">
    <name type="scientific">Phrynosoma platyrhinos</name>
    <name type="common">Desert horned lizard</name>
    <dbReference type="NCBI Taxonomy" id="52577"/>
    <lineage>
        <taxon>Eukaryota</taxon>
        <taxon>Metazoa</taxon>
        <taxon>Chordata</taxon>
        <taxon>Craniata</taxon>
        <taxon>Vertebrata</taxon>
        <taxon>Euteleostomi</taxon>
        <taxon>Lepidosauria</taxon>
        <taxon>Squamata</taxon>
        <taxon>Bifurcata</taxon>
        <taxon>Unidentata</taxon>
        <taxon>Episquamata</taxon>
        <taxon>Toxicofera</taxon>
        <taxon>Iguania</taxon>
        <taxon>Phrynosomatidae</taxon>
        <taxon>Phrynosomatinae</taxon>
        <taxon>Phrynosoma</taxon>
    </lineage>
</organism>
<protein>
    <recommendedName>
        <fullName evidence="2">RRM domain-containing protein</fullName>
    </recommendedName>
</protein>
<comment type="caution">
    <text evidence="3">The sequence shown here is derived from an EMBL/GenBank/DDBJ whole genome shotgun (WGS) entry which is preliminary data.</text>
</comment>
<dbReference type="EMBL" id="JAIPUX010003289">
    <property type="protein sequence ID" value="KAH0621530.1"/>
    <property type="molecule type" value="Genomic_DNA"/>
</dbReference>
<keyword evidence="4" id="KW-1185">Reference proteome</keyword>